<dbReference type="Proteomes" id="UP000236755">
    <property type="component" value="Unassembled WGS sequence"/>
</dbReference>
<keyword evidence="3" id="KW-1185">Reference proteome</keyword>
<dbReference type="AlphaFoldDB" id="A0A1H3WZ58"/>
<dbReference type="STRING" id="555874.SAMN04488065_1224"/>
<proteinExistence type="predicted"/>
<keyword evidence="1" id="KW-0812">Transmembrane</keyword>
<name>A0A1H3WZ58_9EURY</name>
<keyword evidence="1" id="KW-1133">Transmembrane helix</keyword>
<dbReference type="EMBL" id="FNQT01000001">
    <property type="protein sequence ID" value="SDZ92041.1"/>
    <property type="molecule type" value="Genomic_DNA"/>
</dbReference>
<dbReference type="Pfam" id="PF26047">
    <property type="entry name" value="DUF8015"/>
    <property type="match status" value="1"/>
</dbReference>
<dbReference type="InterPro" id="IPR058328">
    <property type="entry name" value="DUF8015"/>
</dbReference>
<feature type="transmembrane region" description="Helical" evidence="1">
    <location>
        <begin position="43"/>
        <end position="63"/>
    </location>
</feature>
<protein>
    <submittedName>
        <fullName evidence="2">Uncharacterized protein</fullName>
    </submittedName>
</protein>
<keyword evidence="1" id="KW-0472">Membrane</keyword>
<feature type="transmembrane region" description="Helical" evidence="1">
    <location>
        <begin position="16"/>
        <end position="37"/>
    </location>
</feature>
<sequence>MTDSHVRSTPEVPRRVDYLLGAMGLALFGGVGIGVISAAPVEIAAGVGAVFAACLLAIGLTRYPRGA</sequence>
<evidence type="ECO:0000313" key="2">
    <source>
        <dbReference type="EMBL" id="SDZ92041.1"/>
    </source>
</evidence>
<accession>A0A1H3WZ58</accession>
<evidence type="ECO:0000256" key="1">
    <source>
        <dbReference type="SAM" id="Phobius"/>
    </source>
</evidence>
<evidence type="ECO:0000313" key="3">
    <source>
        <dbReference type="Proteomes" id="UP000236755"/>
    </source>
</evidence>
<reference evidence="2 3" key="1">
    <citation type="submission" date="2016-10" db="EMBL/GenBank/DDBJ databases">
        <authorList>
            <person name="de Groot N.N."/>
        </authorList>
    </citation>
    <scope>NUCLEOTIDE SEQUENCE [LARGE SCALE GENOMIC DNA]</scope>
    <source>
        <strain evidence="2 3">CGMCC 1.8712</strain>
    </source>
</reference>
<dbReference type="RefSeq" id="WP_092632920.1">
    <property type="nucleotide sequence ID" value="NZ_FNQT01000001.1"/>
</dbReference>
<gene>
    <name evidence="2" type="ORF">SAMN04488065_1224</name>
</gene>
<organism evidence="2 3">
    <name type="scientific">Haloplanus vescus</name>
    <dbReference type="NCBI Taxonomy" id="555874"/>
    <lineage>
        <taxon>Archaea</taxon>
        <taxon>Methanobacteriati</taxon>
        <taxon>Methanobacteriota</taxon>
        <taxon>Stenosarchaea group</taxon>
        <taxon>Halobacteria</taxon>
        <taxon>Halobacteriales</taxon>
        <taxon>Haloferacaceae</taxon>
        <taxon>Haloplanus</taxon>
    </lineage>
</organism>